<dbReference type="SUPFAM" id="SSF101148">
    <property type="entry name" value="Plant invertase/pectin methylesterase inhibitor"/>
    <property type="match status" value="1"/>
</dbReference>
<feature type="domain" description="Pectinesterase inhibitor" evidence="3">
    <location>
        <begin position="38"/>
        <end position="200"/>
    </location>
</feature>
<keyword evidence="5" id="KW-1185">Reference proteome</keyword>
<evidence type="ECO:0000256" key="1">
    <source>
        <dbReference type="ARBA" id="ARBA00022729"/>
    </source>
</evidence>
<dbReference type="PANTHER" id="PTHR31080">
    <property type="entry name" value="PECTINESTERASE INHIBITOR-LIKE"/>
    <property type="match status" value="1"/>
</dbReference>
<accession>A0A328DJV2</accession>
<evidence type="ECO:0000259" key="3">
    <source>
        <dbReference type="SMART" id="SM00856"/>
    </source>
</evidence>
<dbReference type="InterPro" id="IPR035513">
    <property type="entry name" value="Invertase/methylesterase_inhib"/>
</dbReference>
<dbReference type="Pfam" id="PF04043">
    <property type="entry name" value="PMEI"/>
    <property type="match status" value="1"/>
</dbReference>
<feature type="signal peptide" evidence="2">
    <location>
        <begin position="1"/>
        <end position="26"/>
    </location>
</feature>
<dbReference type="GO" id="GO:0004857">
    <property type="term" value="F:enzyme inhibitor activity"/>
    <property type="evidence" value="ECO:0007669"/>
    <property type="project" value="InterPro"/>
</dbReference>
<name>A0A328DJV2_9ASTE</name>
<evidence type="ECO:0000256" key="2">
    <source>
        <dbReference type="SAM" id="SignalP"/>
    </source>
</evidence>
<evidence type="ECO:0000313" key="4">
    <source>
        <dbReference type="EMBL" id="RAL44461.1"/>
    </source>
</evidence>
<dbReference type="NCBIfam" id="TIGR01614">
    <property type="entry name" value="PME_inhib"/>
    <property type="match status" value="1"/>
</dbReference>
<comment type="caution">
    <text evidence="4">The sequence shown here is derived from an EMBL/GenBank/DDBJ whole genome shotgun (WGS) entry which is preliminary data.</text>
</comment>
<dbReference type="CDD" id="cd15798">
    <property type="entry name" value="PMEI-like_3"/>
    <property type="match status" value="1"/>
</dbReference>
<dbReference type="InterPro" id="IPR051955">
    <property type="entry name" value="PME_Inhibitor"/>
</dbReference>
<dbReference type="Gene3D" id="1.20.140.40">
    <property type="entry name" value="Invertase/pectin methylesterase inhibitor family protein"/>
    <property type="match status" value="1"/>
</dbReference>
<evidence type="ECO:0000313" key="5">
    <source>
        <dbReference type="Proteomes" id="UP000249390"/>
    </source>
</evidence>
<feature type="chain" id="PRO_5016367439" description="Pectinesterase inhibitor domain-containing protein" evidence="2">
    <location>
        <begin position="27"/>
        <end position="228"/>
    </location>
</feature>
<gene>
    <name evidence="4" type="ORF">DM860_011738</name>
</gene>
<dbReference type="EMBL" id="NQVE01000143">
    <property type="protein sequence ID" value="RAL44461.1"/>
    <property type="molecule type" value="Genomic_DNA"/>
</dbReference>
<reference evidence="4 5" key="1">
    <citation type="submission" date="2018-06" db="EMBL/GenBank/DDBJ databases">
        <title>The Genome of Cuscuta australis (Dodder) Provides Insight into the Evolution of Plant Parasitism.</title>
        <authorList>
            <person name="Liu H."/>
        </authorList>
    </citation>
    <scope>NUCLEOTIDE SEQUENCE [LARGE SCALE GENOMIC DNA]</scope>
    <source>
        <strain evidence="5">cv. Yunnan</strain>
        <tissue evidence="4">Vines</tissue>
    </source>
</reference>
<organism evidence="4 5">
    <name type="scientific">Cuscuta australis</name>
    <dbReference type="NCBI Taxonomy" id="267555"/>
    <lineage>
        <taxon>Eukaryota</taxon>
        <taxon>Viridiplantae</taxon>
        <taxon>Streptophyta</taxon>
        <taxon>Embryophyta</taxon>
        <taxon>Tracheophyta</taxon>
        <taxon>Spermatophyta</taxon>
        <taxon>Magnoliopsida</taxon>
        <taxon>eudicotyledons</taxon>
        <taxon>Gunneridae</taxon>
        <taxon>Pentapetalae</taxon>
        <taxon>asterids</taxon>
        <taxon>lamiids</taxon>
        <taxon>Solanales</taxon>
        <taxon>Convolvulaceae</taxon>
        <taxon>Cuscuteae</taxon>
        <taxon>Cuscuta</taxon>
        <taxon>Cuscuta subgen. Grammica</taxon>
        <taxon>Cuscuta sect. Cleistogrammica</taxon>
    </lineage>
</organism>
<keyword evidence="1 2" id="KW-0732">Signal</keyword>
<dbReference type="InterPro" id="IPR006501">
    <property type="entry name" value="Pectinesterase_inhib_dom"/>
</dbReference>
<protein>
    <recommendedName>
        <fullName evidence="3">Pectinesterase inhibitor domain-containing protein</fullName>
    </recommendedName>
</protein>
<dbReference type="Proteomes" id="UP000249390">
    <property type="component" value="Unassembled WGS sequence"/>
</dbReference>
<dbReference type="AlphaFoldDB" id="A0A328DJV2"/>
<proteinExistence type="predicted"/>
<dbReference type="PANTHER" id="PTHR31080:SF296">
    <property type="entry name" value="OS05G0360900 PROTEIN"/>
    <property type="match status" value="1"/>
</dbReference>
<dbReference type="SMART" id="SM00856">
    <property type="entry name" value="PMEI"/>
    <property type="match status" value="1"/>
</dbReference>
<sequence>MARHYSSFPLALILLFTCYCLSAAAAEYWSSSSSDPDSYTAYVESNCNYTPCTNLCRQTLNPYARKINLSPRRIAVFAMTAVHGEARSTADAIVRTLKREIKSGKSSETEVRAISDCSEVMSDFHDSLGPSMRQLAEANSGDREHFSGHVRYVTKELNTAAGHTDNCVKGLSQLSGFSRTKIIGDRVVRVSKLTKIALALVNKFSEGVQKKWKVKEQKLYYDDDNNLP</sequence>